<feature type="site" description="Transition state stabilizer" evidence="7">
    <location>
        <position position="230"/>
    </location>
</feature>
<keyword evidence="11" id="KW-0540">Nuclease</keyword>
<feature type="compositionally biased region" description="Basic and acidic residues" evidence="9">
    <location>
        <begin position="349"/>
        <end position="380"/>
    </location>
</feature>
<dbReference type="AlphaFoldDB" id="A0A1Y5I464"/>
<accession>A0A1Y5I464</accession>
<feature type="domain" description="Endonuclease/exonuclease/phosphatase" evidence="10">
    <location>
        <begin position="21"/>
        <end position="338"/>
    </location>
</feature>
<comment type="similarity">
    <text evidence="1 8">Belongs to the DNA repair enzymes AP/ExoA family.</text>
</comment>
<keyword evidence="6" id="KW-0464">Manganese</keyword>
<protein>
    <recommendedName>
        <fullName evidence="8">DNA-(apurinic or apyrimidinic site) endonuclease</fullName>
        <ecNumber evidence="8">3.1.-.-</ecNumber>
    </recommendedName>
</protein>
<keyword evidence="11" id="KW-0255">Endonuclease</keyword>
<feature type="active site" evidence="5">
    <location>
        <position position="189"/>
    </location>
</feature>
<dbReference type="InterPro" id="IPR036691">
    <property type="entry name" value="Endo/exonu/phosph_ase_sf"/>
</dbReference>
<evidence type="ECO:0000259" key="10">
    <source>
        <dbReference type="Pfam" id="PF03372"/>
    </source>
</evidence>
<evidence type="ECO:0000256" key="3">
    <source>
        <dbReference type="ARBA" id="ARBA00022801"/>
    </source>
</evidence>
<feature type="binding site" evidence="6">
    <location>
        <position position="338"/>
    </location>
    <ligand>
        <name>Mg(2+)</name>
        <dbReference type="ChEBI" id="CHEBI:18420"/>
        <label>1</label>
    </ligand>
</feature>
<keyword evidence="4 6" id="KW-0460">Magnesium</keyword>
<feature type="active site" description="Proton acceptor" evidence="5">
    <location>
        <position position="338"/>
    </location>
</feature>
<dbReference type="GO" id="GO:0008081">
    <property type="term" value="F:phosphoric diester hydrolase activity"/>
    <property type="evidence" value="ECO:0007669"/>
    <property type="project" value="TreeGrafter"/>
</dbReference>
<dbReference type="EC" id="3.1.-.-" evidence="8"/>
<sequence>MDRAPGTTVEDAVEPLSFFCWNADGLTRKLKRDDGRPSRAAMALREAIAKRAPDVIALQEVWLKAAGGGKEGAGTRDDGKRGRLTTTRVTMGRDHTKMSDEGKVYAEDKAVMEKMLGGYPFREYDAHFCLAGAKRYGTCVLVKKALKKPIRVARTLALDGTDASPDDIDTNEGRVLLLEYEKVIVLNTYVPHNGGNPERWEKRAMWDFRVKRFLTHYKGKKDVIWLGDLNCAHRDLDVAPSPEQFIGVGGFTVPERQRFTDILSTSDMVDAYRALHGDRQTFTWRGIGMGSGLAMRLDYFIVPRTFVHRLKSCETSTDRFDDAVARERPISCFFGSDHCALYLTLHKRDASDAEKPSETKAVKKDEADEEREPKRAKANEPIEVITLTP</sequence>
<feature type="active site" description="Proton donor/acceptor" evidence="5">
    <location>
        <position position="228"/>
    </location>
</feature>
<evidence type="ECO:0000256" key="6">
    <source>
        <dbReference type="PIRSR" id="PIRSR604808-2"/>
    </source>
</evidence>
<reference evidence="11" key="1">
    <citation type="submission" date="2017-04" db="EMBL/GenBank/DDBJ databases">
        <title>Population genomics of picophytoplankton unveils novel chromosome hypervariability.</title>
        <authorList>
            <consortium name="DOE Joint Genome Institute"/>
            <person name="Blanc-Mathieu R."/>
            <person name="Krasovec M."/>
            <person name="Hebrard M."/>
            <person name="Yau S."/>
            <person name="Desgranges E."/>
            <person name="Martin J."/>
            <person name="Schackwitz W."/>
            <person name="Kuo A."/>
            <person name="Salin G."/>
            <person name="Donnadieu C."/>
            <person name="Desdevises Y."/>
            <person name="Sanchez-Ferandin S."/>
            <person name="Moreau H."/>
            <person name="Rivals E."/>
            <person name="Grigoriev I.V."/>
            <person name="Grimsley N."/>
            <person name="Eyre-Walker A."/>
            <person name="Piganeau G."/>
        </authorList>
    </citation>
    <scope>NUCLEOTIDE SEQUENCE [LARGE SCALE GENOMIC DNA]</scope>
    <source>
        <strain evidence="11">RCC 1115</strain>
    </source>
</reference>
<dbReference type="Proteomes" id="UP000195557">
    <property type="component" value="Unassembled WGS sequence"/>
</dbReference>
<dbReference type="PROSITE" id="PS51435">
    <property type="entry name" value="AP_NUCLEASE_F1_4"/>
    <property type="match status" value="1"/>
</dbReference>
<keyword evidence="8" id="KW-0227">DNA damage</keyword>
<evidence type="ECO:0000256" key="7">
    <source>
        <dbReference type="PIRSR" id="PIRSR604808-3"/>
    </source>
</evidence>
<comment type="cofactor">
    <cofactor evidence="6 8">
        <name>Mg(2+)</name>
        <dbReference type="ChEBI" id="CHEBI:18420"/>
    </cofactor>
    <cofactor evidence="6 8">
        <name>Mn(2+)</name>
        <dbReference type="ChEBI" id="CHEBI:29035"/>
    </cofactor>
    <text evidence="6 8">Probably binds two magnesium or manganese ions per subunit.</text>
</comment>
<feature type="binding site" evidence="6">
    <location>
        <position position="228"/>
    </location>
    <ligand>
        <name>Mg(2+)</name>
        <dbReference type="ChEBI" id="CHEBI:18420"/>
        <label>1</label>
    </ligand>
</feature>
<keyword evidence="3" id="KW-0378">Hydrolase</keyword>
<dbReference type="Pfam" id="PF03372">
    <property type="entry name" value="Exo_endo_phos"/>
    <property type="match status" value="1"/>
</dbReference>
<dbReference type="GO" id="GO:0046872">
    <property type="term" value="F:metal ion binding"/>
    <property type="evidence" value="ECO:0007669"/>
    <property type="project" value="UniProtKB-KW"/>
</dbReference>
<dbReference type="GO" id="GO:0008311">
    <property type="term" value="F:double-stranded DNA 3'-5' DNA exonuclease activity"/>
    <property type="evidence" value="ECO:0007669"/>
    <property type="project" value="TreeGrafter"/>
</dbReference>
<evidence type="ECO:0000256" key="2">
    <source>
        <dbReference type="ARBA" id="ARBA00022723"/>
    </source>
</evidence>
<evidence type="ECO:0000313" key="11">
    <source>
        <dbReference type="EMBL" id="OUS43467.1"/>
    </source>
</evidence>
<proteinExistence type="inferred from homology"/>
<dbReference type="SUPFAM" id="SSF56219">
    <property type="entry name" value="DNase I-like"/>
    <property type="match status" value="1"/>
</dbReference>
<feature type="binding site" evidence="6">
    <location>
        <position position="60"/>
    </location>
    <ligand>
        <name>Mg(2+)</name>
        <dbReference type="ChEBI" id="CHEBI:18420"/>
        <label>1</label>
    </ligand>
</feature>
<dbReference type="GO" id="GO:0005634">
    <property type="term" value="C:nucleus"/>
    <property type="evidence" value="ECO:0007669"/>
    <property type="project" value="TreeGrafter"/>
</dbReference>
<name>A0A1Y5I464_OSTTA</name>
<dbReference type="NCBIfam" id="TIGR00633">
    <property type="entry name" value="xth"/>
    <property type="match status" value="1"/>
</dbReference>
<evidence type="ECO:0000256" key="5">
    <source>
        <dbReference type="PIRSR" id="PIRSR604808-1"/>
    </source>
</evidence>
<dbReference type="InterPro" id="IPR004808">
    <property type="entry name" value="AP_endonuc_1"/>
</dbReference>
<keyword evidence="8" id="KW-0234">DNA repair</keyword>
<feature type="binding site" evidence="6">
    <location>
        <position position="22"/>
    </location>
    <ligand>
        <name>Mg(2+)</name>
        <dbReference type="ChEBI" id="CHEBI:18420"/>
        <label>1</label>
    </ligand>
</feature>
<dbReference type="PANTHER" id="PTHR22748">
    <property type="entry name" value="AP ENDONUCLEASE"/>
    <property type="match status" value="1"/>
</dbReference>
<dbReference type="eggNOG" id="KOG1294">
    <property type="taxonomic scope" value="Eukaryota"/>
</dbReference>
<dbReference type="InterPro" id="IPR005135">
    <property type="entry name" value="Endo/exonuclease/phosphatase"/>
</dbReference>
<feature type="binding site" evidence="6">
    <location>
        <position position="230"/>
    </location>
    <ligand>
        <name>Mg(2+)</name>
        <dbReference type="ChEBI" id="CHEBI:18420"/>
        <label>1</label>
    </ligand>
</feature>
<organism evidence="11">
    <name type="scientific">Ostreococcus tauri</name>
    <name type="common">Marine green alga</name>
    <dbReference type="NCBI Taxonomy" id="70448"/>
    <lineage>
        <taxon>Eukaryota</taxon>
        <taxon>Viridiplantae</taxon>
        <taxon>Chlorophyta</taxon>
        <taxon>Mamiellophyceae</taxon>
        <taxon>Mamiellales</taxon>
        <taxon>Bathycoccaceae</taxon>
        <taxon>Ostreococcus</taxon>
    </lineage>
</organism>
<keyword evidence="2 6" id="KW-0479">Metal-binding</keyword>
<feature type="site" description="Important for catalytic activity" evidence="7">
    <location>
        <position position="298"/>
    </location>
</feature>
<feature type="region of interest" description="Disordered" evidence="9">
    <location>
        <begin position="349"/>
        <end position="389"/>
    </location>
</feature>
<evidence type="ECO:0000256" key="8">
    <source>
        <dbReference type="RuleBase" id="RU362131"/>
    </source>
</evidence>
<gene>
    <name evidence="11" type="ORF">BE221DRAFT_194902</name>
</gene>
<feature type="binding site" evidence="6">
    <location>
        <position position="337"/>
    </location>
    <ligand>
        <name>Mg(2+)</name>
        <dbReference type="ChEBI" id="CHEBI:18420"/>
        <label>1</label>
    </ligand>
</feature>
<dbReference type="EMBL" id="KZ155832">
    <property type="protein sequence ID" value="OUS43467.1"/>
    <property type="molecule type" value="Genomic_DNA"/>
</dbReference>
<evidence type="ECO:0000256" key="4">
    <source>
        <dbReference type="ARBA" id="ARBA00022842"/>
    </source>
</evidence>
<evidence type="ECO:0000256" key="1">
    <source>
        <dbReference type="ARBA" id="ARBA00007092"/>
    </source>
</evidence>
<evidence type="ECO:0000256" key="9">
    <source>
        <dbReference type="SAM" id="MobiDB-lite"/>
    </source>
</evidence>
<dbReference type="GO" id="GO:0003906">
    <property type="term" value="F:DNA-(apurinic or apyrimidinic site) endonuclease activity"/>
    <property type="evidence" value="ECO:0007669"/>
    <property type="project" value="TreeGrafter"/>
</dbReference>
<dbReference type="PANTHER" id="PTHR22748:SF10">
    <property type="entry name" value="DNA-(APURINIC OR APYRIMIDINIC SITE) ENDONUCLEASE"/>
    <property type="match status" value="1"/>
</dbReference>
<keyword evidence="11" id="KW-0269">Exonuclease</keyword>
<dbReference type="Gene3D" id="3.60.10.10">
    <property type="entry name" value="Endonuclease/exonuclease/phosphatase"/>
    <property type="match status" value="1"/>
</dbReference>
<dbReference type="GO" id="GO:0006284">
    <property type="term" value="P:base-excision repair"/>
    <property type="evidence" value="ECO:0007669"/>
    <property type="project" value="TreeGrafter"/>
</dbReference>
<feature type="site" description="Interaction with DNA substrate" evidence="7">
    <location>
        <position position="338"/>
    </location>
</feature>